<evidence type="ECO:0000313" key="12">
    <source>
        <dbReference type="Proteomes" id="UP001589628"/>
    </source>
</evidence>
<gene>
    <name evidence="9 11" type="primary">secF</name>
    <name evidence="11" type="ORF">ACFFLH_11755</name>
</gene>
<evidence type="ECO:0000256" key="2">
    <source>
        <dbReference type="ARBA" id="ARBA00022448"/>
    </source>
</evidence>
<keyword evidence="6 9" id="KW-1133">Transmembrane helix</keyword>
<dbReference type="PANTHER" id="PTHR30081:SF8">
    <property type="entry name" value="PROTEIN TRANSLOCASE SUBUNIT SECF"/>
    <property type="match status" value="1"/>
</dbReference>
<evidence type="ECO:0000256" key="7">
    <source>
        <dbReference type="ARBA" id="ARBA00023010"/>
    </source>
</evidence>
<dbReference type="PANTHER" id="PTHR30081">
    <property type="entry name" value="PROTEIN-EXPORT MEMBRANE PROTEIN SEC"/>
    <property type="match status" value="1"/>
</dbReference>
<dbReference type="InterPro" id="IPR048634">
    <property type="entry name" value="SecD_SecF_C"/>
</dbReference>
<sequence length="308" mass="33200">MAKTKQPTRVIDFMKLRHLCAAISLVLTLGAVLLLGINGLHYGLDFTGGTLVEVEFAADQPLDEVRQQLKEAGFNDAVVQNFGSARDVMVRLGEGHSAQVGEQVLAALSQDGAQVTIKRTEFVGAQVGDELREQGGLGMLLALGMVMLYVAARFQFKFALAAVLALAHDVIVVLGVFALLRWDFDLTVLAAVLAVIGYSLNDSIVVADRIRENFRKMRKSEPIEVINTAMTDTLGRTTITSGTTLLVVLALFLFGGEMIHGFALALLVGIGVGTYSSVYVAASLLVYLNVRREDLLPPPKEELVDDAP</sequence>
<feature type="domain" description="Protein export membrane protein SecD/SecF C-terminal" evidence="10">
    <location>
        <begin position="108"/>
        <end position="289"/>
    </location>
</feature>
<dbReference type="NCBIfam" id="TIGR00916">
    <property type="entry name" value="2A0604s01"/>
    <property type="match status" value="1"/>
</dbReference>
<comment type="caution">
    <text evidence="11">The sequence shown here is derived from an EMBL/GenBank/DDBJ whole genome shotgun (WGS) entry which is preliminary data.</text>
</comment>
<evidence type="ECO:0000256" key="5">
    <source>
        <dbReference type="ARBA" id="ARBA00022927"/>
    </source>
</evidence>
<feature type="transmembrane region" description="Helical" evidence="9">
    <location>
        <begin position="21"/>
        <end position="44"/>
    </location>
</feature>
<evidence type="ECO:0000313" key="11">
    <source>
        <dbReference type="EMBL" id="MFB9887084.1"/>
    </source>
</evidence>
<evidence type="ECO:0000256" key="4">
    <source>
        <dbReference type="ARBA" id="ARBA00022692"/>
    </source>
</evidence>
<accession>A0ABV5ZG31</accession>
<dbReference type="PRINTS" id="PR01755">
    <property type="entry name" value="SECFTRNLCASE"/>
</dbReference>
<comment type="similarity">
    <text evidence="9">Belongs to the SecD/SecF family. SecF subfamily.</text>
</comment>
<comment type="function">
    <text evidence="9">Part of the Sec protein translocase complex. Interacts with the SecYEG preprotein conducting channel. SecDF uses the proton motive force (PMF) to complete protein translocation after the ATP-dependent function of SecA.</text>
</comment>
<feature type="transmembrane region" description="Helical" evidence="9">
    <location>
        <begin position="159"/>
        <end position="180"/>
    </location>
</feature>
<dbReference type="InterPro" id="IPR022645">
    <property type="entry name" value="SecD/SecF_bac"/>
</dbReference>
<organism evidence="11 12">
    <name type="scientific">Balneatrix alpica</name>
    <dbReference type="NCBI Taxonomy" id="75684"/>
    <lineage>
        <taxon>Bacteria</taxon>
        <taxon>Pseudomonadati</taxon>
        <taxon>Pseudomonadota</taxon>
        <taxon>Gammaproteobacteria</taxon>
        <taxon>Oceanospirillales</taxon>
        <taxon>Balneatrichaceae</taxon>
        <taxon>Balneatrix</taxon>
    </lineage>
</organism>
<protein>
    <recommendedName>
        <fullName evidence="9">Protein-export membrane protein SecF</fullName>
    </recommendedName>
</protein>
<dbReference type="SUPFAM" id="SSF82866">
    <property type="entry name" value="Multidrug efflux transporter AcrB transmembrane domain"/>
    <property type="match status" value="1"/>
</dbReference>
<keyword evidence="12" id="KW-1185">Reference proteome</keyword>
<feature type="transmembrane region" description="Helical" evidence="9">
    <location>
        <begin position="135"/>
        <end position="152"/>
    </location>
</feature>
<keyword evidence="3 9" id="KW-1003">Cell membrane</keyword>
<keyword evidence="4 9" id="KW-0812">Transmembrane</keyword>
<evidence type="ECO:0000256" key="9">
    <source>
        <dbReference type="HAMAP-Rule" id="MF_01464"/>
    </source>
</evidence>
<reference evidence="11 12" key="1">
    <citation type="submission" date="2024-09" db="EMBL/GenBank/DDBJ databases">
        <authorList>
            <person name="Sun Q."/>
            <person name="Mori K."/>
        </authorList>
    </citation>
    <scope>NUCLEOTIDE SEQUENCE [LARGE SCALE GENOMIC DNA]</scope>
    <source>
        <strain evidence="11 12">ATCC 51285</strain>
    </source>
</reference>
<dbReference type="Gene3D" id="1.20.1640.10">
    <property type="entry name" value="Multidrug efflux transporter AcrB transmembrane domain"/>
    <property type="match status" value="1"/>
</dbReference>
<evidence type="ECO:0000256" key="6">
    <source>
        <dbReference type="ARBA" id="ARBA00022989"/>
    </source>
</evidence>
<dbReference type="Proteomes" id="UP001589628">
    <property type="component" value="Unassembled WGS sequence"/>
</dbReference>
<feature type="transmembrane region" description="Helical" evidence="9">
    <location>
        <begin position="186"/>
        <end position="207"/>
    </location>
</feature>
<evidence type="ECO:0000256" key="1">
    <source>
        <dbReference type="ARBA" id="ARBA00004651"/>
    </source>
</evidence>
<comment type="subunit">
    <text evidence="9">Forms a complex with SecD. Part of the essential Sec protein translocation apparatus which comprises SecA, SecYEG and auxiliary proteins SecDF-YajC and YidC.</text>
</comment>
<feature type="transmembrane region" description="Helical" evidence="9">
    <location>
        <begin position="262"/>
        <end position="290"/>
    </location>
</feature>
<keyword evidence="5 9" id="KW-0653">Protein transport</keyword>
<dbReference type="RefSeq" id="WP_027314302.1">
    <property type="nucleotide sequence ID" value="NZ_JBHLZN010000004.1"/>
</dbReference>
<dbReference type="Pfam" id="PF02355">
    <property type="entry name" value="SecD_SecF_C"/>
    <property type="match status" value="1"/>
</dbReference>
<evidence type="ECO:0000256" key="8">
    <source>
        <dbReference type="ARBA" id="ARBA00023136"/>
    </source>
</evidence>
<dbReference type="HAMAP" id="MF_01464_B">
    <property type="entry name" value="SecF_B"/>
    <property type="match status" value="1"/>
</dbReference>
<dbReference type="InterPro" id="IPR022646">
    <property type="entry name" value="SecD/SecF_CS"/>
</dbReference>
<proteinExistence type="inferred from homology"/>
<comment type="subcellular location">
    <subcellularLocation>
        <location evidence="1 9">Cell membrane</location>
        <topology evidence="1 9">Multi-pass membrane protein</topology>
    </subcellularLocation>
</comment>
<dbReference type="InterPro" id="IPR005665">
    <property type="entry name" value="SecF_bac"/>
</dbReference>
<dbReference type="EMBL" id="JBHLZN010000004">
    <property type="protein sequence ID" value="MFB9887084.1"/>
    <property type="molecule type" value="Genomic_DNA"/>
</dbReference>
<dbReference type="InterPro" id="IPR055344">
    <property type="entry name" value="SecD_SecF_C_bact"/>
</dbReference>
<keyword evidence="2 9" id="KW-0813">Transport</keyword>
<evidence type="ECO:0000259" key="10">
    <source>
        <dbReference type="Pfam" id="PF02355"/>
    </source>
</evidence>
<evidence type="ECO:0000256" key="3">
    <source>
        <dbReference type="ARBA" id="ARBA00022475"/>
    </source>
</evidence>
<keyword evidence="7 9" id="KW-0811">Translocation</keyword>
<name>A0ABV5ZG31_9GAMM</name>
<feature type="transmembrane region" description="Helical" evidence="9">
    <location>
        <begin position="238"/>
        <end position="256"/>
    </location>
</feature>
<dbReference type="InterPro" id="IPR022813">
    <property type="entry name" value="SecD/SecF_arch_bac"/>
</dbReference>
<dbReference type="Pfam" id="PF07549">
    <property type="entry name" value="Sec_GG"/>
    <property type="match status" value="1"/>
</dbReference>
<keyword evidence="8 9" id="KW-0472">Membrane</keyword>
<dbReference type="NCBIfam" id="TIGR00966">
    <property type="entry name" value="transloc_SecF"/>
    <property type="match status" value="1"/>
</dbReference>